<evidence type="ECO:0000256" key="5">
    <source>
        <dbReference type="ARBA" id="ARBA00022723"/>
    </source>
</evidence>
<organism evidence="11 12">
    <name type="scientific">Brassica cretica</name>
    <name type="common">Mustard</name>
    <dbReference type="NCBI Taxonomy" id="69181"/>
    <lineage>
        <taxon>Eukaryota</taxon>
        <taxon>Viridiplantae</taxon>
        <taxon>Streptophyta</taxon>
        <taxon>Embryophyta</taxon>
        <taxon>Tracheophyta</taxon>
        <taxon>Spermatophyta</taxon>
        <taxon>Magnoliopsida</taxon>
        <taxon>eudicotyledons</taxon>
        <taxon>Gunneridae</taxon>
        <taxon>Pentapetalae</taxon>
        <taxon>rosids</taxon>
        <taxon>malvids</taxon>
        <taxon>Brassicales</taxon>
        <taxon>Brassicaceae</taxon>
        <taxon>Brassiceae</taxon>
        <taxon>Brassica</taxon>
    </lineage>
</organism>
<dbReference type="InterPro" id="IPR011051">
    <property type="entry name" value="RmlC_Cupin_sf"/>
</dbReference>
<feature type="signal peptide" evidence="9">
    <location>
        <begin position="1"/>
        <end position="22"/>
    </location>
</feature>
<keyword evidence="4 9" id="KW-0964">Secreted</keyword>
<dbReference type="InterPro" id="IPR001929">
    <property type="entry name" value="Germin"/>
</dbReference>
<dbReference type="Gene3D" id="2.60.120.10">
    <property type="entry name" value="Jelly Rolls"/>
    <property type="match status" value="2"/>
</dbReference>
<gene>
    <name evidence="11" type="ORF">DY000_02051362</name>
</gene>
<comment type="similarity">
    <text evidence="2 9">Belongs to the germin family.</text>
</comment>
<comment type="caution">
    <text evidence="11">The sequence shown here is derived from an EMBL/GenBank/DDBJ whole genome shotgun (WGS) entry which is preliminary data.</text>
</comment>
<evidence type="ECO:0000259" key="10">
    <source>
        <dbReference type="SMART" id="SM00835"/>
    </source>
</evidence>
<evidence type="ECO:0000256" key="2">
    <source>
        <dbReference type="ARBA" id="ARBA00007456"/>
    </source>
</evidence>
<dbReference type="PRINTS" id="PR00325">
    <property type="entry name" value="GERMIN"/>
</dbReference>
<dbReference type="SMART" id="SM00835">
    <property type="entry name" value="Cupin_1"/>
    <property type="match status" value="1"/>
</dbReference>
<dbReference type="InterPro" id="IPR006045">
    <property type="entry name" value="Cupin_1"/>
</dbReference>
<protein>
    <recommendedName>
        <fullName evidence="9">Germin-like protein</fullName>
    </recommendedName>
</protein>
<keyword evidence="5 9" id="KW-0479">Metal-binding</keyword>
<dbReference type="Proteomes" id="UP000266723">
    <property type="component" value="Unassembled WGS sequence"/>
</dbReference>
<comment type="subcellular location">
    <subcellularLocation>
        <location evidence="1 9">Secreted</location>
        <location evidence="1 9">Extracellular space</location>
        <location evidence="1 9">Apoplast</location>
    </subcellularLocation>
</comment>
<feature type="domain" description="Cupin type-1" evidence="10">
    <location>
        <begin position="59"/>
        <end position="208"/>
    </location>
</feature>
<reference evidence="11 12" key="1">
    <citation type="journal article" date="2020" name="BMC Genomics">
        <title>Intraspecific diversification of the crop wild relative Brassica cretica Lam. using demographic model selection.</title>
        <authorList>
            <person name="Kioukis A."/>
            <person name="Michalopoulou V.A."/>
            <person name="Briers L."/>
            <person name="Pirintsos S."/>
            <person name="Studholme D.J."/>
            <person name="Pavlidis P."/>
            <person name="Sarris P.F."/>
        </authorList>
    </citation>
    <scope>NUCLEOTIDE SEQUENCE [LARGE SCALE GENOMIC DNA]</scope>
    <source>
        <strain evidence="12">cv. PFS-1207/04</strain>
    </source>
</reference>
<dbReference type="PANTHER" id="PTHR31238">
    <property type="entry name" value="GERMIN-LIKE PROTEIN SUBFAMILY 3 MEMBER 3"/>
    <property type="match status" value="1"/>
</dbReference>
<feature type="chain" id="PRO_5045005395" description="Germin-like protein" evidence="9">
    <location>
        <begin position="23"/>
        <end position="281"/>
    </location>
</feature>
<evidence type="ECO:0000256" key="8">
    <source>
        <dbReference type="ARBA" id="ARBA00023211"/>
    </source>
</evidence>
<dbReference type="InterPro" id="IPR014710">
    <property type="entry name" value="RmlC-like_jellyroll"/>
</dbReference>
<accession>A0ABQ7ERP6</accession>
<evidence type="ECO:0000256" key="7">
    <source>
        <dbReference type="ARBA" id="ARBA00023180"/>
    </source>
</evidence>
<evidence type="ECO:0000313" key="11">
    <source>
        <dbReference type="EMBL" id="KAF3605509.1"/>
    </source>
</evidence>
<dbReference type="Pfam" id="PF00190">
    <property type="entry name" value="Cupin_1"/>
    <property type="match status" value="2"/>
</dbReference>
<dbReference type="EMBL" id="QGKV02000297">
    <property type="protein sequence ID" value="KAF3605509.1"/>
    <property type="molecule type" value="Genomic_DNA"/>
</dbReference>
<dbReference type="SUPFAM" id="SSF51182">
    <property type="entry name" value="RmlC-like cupins"/>
    <property type="match status" value="2"/>
</dbReference>
<evidence type="ECO:0000256" key="1">
    <source>
        <dbReference type="ARBA" id="ARBA00004271"/>
    </source>
</evidence>
<evidence type="ECO:0000256" key="4">
    <source>
        <dbReference type="ARBA" id="ARBA00022525"/>
    </source>
</evidence>
<sequence>MAISMTHLFVTIMLLAAHTALAETNMLQDLCVADLKGSKVNGYPCKDPSQVTPEDFYYMGLANAADTSNTSMGSAVTAGNVEKIPGLNMMGTSMSRIDYAPGGLNPPHLHPRASEAIFVLEGSLFVGFLTTSGKLISKHVNKGDVFAFPRALLHFQQNPNKTPASVIAAFDSQNPGTQSVGPSLFGANPPIPDDLLAKAFSLGTNDIQNIKGKALLHFQQNPNKTPASVIAAFDSQNPGTQSVGPSLFGANPPIPDDLLAKAFSLGTNDIQNIKGKFQPKK</sequence>
<evidence type="ECO:0000313" key="12">
    <source>
        <dbReference type="Proteomes" id="UP000266723"/>
    </source>
</evidence>
<evidence type="ECO:0000256" key="3">
    <source>
        <dbReference type="ARBA" id="ARBA00022523"/>
    </source>
</evidence>
<evidence type="ECO:0000256" key="9">
    <source>
        <dbReference type="RuleBase" id="RU366015"/>
    </source>
</evidence>
<keyword evidence="12" id="KW-1185">Reference proteome</keyword>
<name>A0ABQ7ERP6_BRACR</name>
<dbReference type="CDD" id="cd02241">
    <property type="entry name" value="cupin_OxOx"/>
    <property type="match status" value="1"/>
</dbReference>
<keyword evidence="8 9" id="KW-0464">Manganese</keyword>
<proteinExistence type="inferred from homology"/>
<keyword evidence="3 9" id="KW-0052">Apoplast</keyword>
<keyword evidence="6 9" id="KW-0732">Signal</keyword>
<keyword evidence="7" id="KW-0325">Glycoprotein</keyword>
<evidence type="ECO:0000256" key="6">
    <source>
        <dbReference type="ARBA" id="ARBA00022729"/>
    </source>
</evidence>